<reference evidence="4" key="1">
    <citation type="submission" date="2020-11" db="EMBL/GenBank/DDBJ databases">
        <title>Chlorella ohadii genome sequencing and assembly.</title>
        <authorList>
            <person name="Murik O."/>
            <person name="Treves H."/>
            <person name="Kedem I."/>
            <person name="Shotland Y."/>
            <person name="Kaplan A."/>
        </authorList>
    </citation>
    <scope>NUCLEOTIDE SEQUENCE</scope>
    <source>
        <strain evidence="4">1</strain>
    </source>
</reference>
<dbReference type="Pfam" id="PF05721">
    <property type="entry name" value="PhyH"/>
    <property type="match status" value="1"/>
</dbReference>
<dbReference type="GO" id="GO:0046872">
    <property type="term" value="F:metal ion binding"/>
    <property type="evidence" value="ECO:0007669"/>
    <property type="project" value="UniProtKB-ARBA"/>
</dbReference>
<evidence type="ECO:0000313" key="4">
    <source>
        <dbReference type="EMBL" id="KAI7840958.1"/>
    </source>
</evidence>
<dbReference type="InterPro" id="IPR008775">
    <property type="entry name" value="Phytyl_CoA_dOase-like"/>
</dbReference>
<dbReference type="Gene3D" id="2.60.120.620">
    <property type="entry name" value="q2cbj1_9rhob like domain"/>
    <property type="match status" value="1"/>
</dbReference>
<sequence>MSTAAAAAGDGGAAQAVEAGPAAAAGGHPGVGAAANGDGGQQGQHYNEVADNYEAAFFYSSVEYRDWVLGHLLRHFGLPDEGAEIVDLGGGTGNFTQALAEAARCRRRVLCVDAFAEMLQKALAHDRVEPMLMDAVAFAALPPSEMRYSHVLLKELVHHIPAADVPAMYAGLAAQLAPGGVAVTITRPQEVDYPLFERAREIWKEHQPHHSVFVSAMEAGGLEVEVHAHDYHAELPKSTWLAMMRARFWSTFSHCTPEELEQGIAEVEAQYAGQDTVHFTDRLLFLVARKPADGAAVGADNRGAAAASADNSCAAAAAGATVAASAAAAARQQGAQPPRQAGQQQQQQQQAVLTPAQRQQYSEQGFTGPVTILSPEEAAELRQQFERYEARLGGKITGDWRFKSHLLLPAVWDLVHHPAILAAVSDALGGCRNLLCWSTDIFKKEPGDGGFTGWHQDSTYVGLDPPDVVTVWLALTPANTANGALHFLPGSHRRQLPHVDTFASGNLLLKGQTIPELRGEEGVCTPLQPGQATLHHIMLAHRSGPAAPDSQTRLGLAIRYMAAHVQQSLDPRDSVTVVAGRDTFGHYRHEAGPAAEMDAAALEQHRSAVQMVYPDGFERSGGQ</sequence>
<evidence type="ECO:0000256" key="1">
    <source>
        <dbReference type="ARBA" id="ARBA00001962"/>
    </source>
</evidence>
<dbReference type="CDD" id="cd02440">
    <property type="entry name" value="AdoMet_MTases"/>
    <property type="match status" value="1"/>
</dbReference>
<organism evidence="4 5">
    <name type="scientific">Chlorella ohadii</name>
    <dbReference type="NCBI Taxonomy" id="2649997"/>
    <lineage>
        <taxon>Eukaryota</taxon>
        <taxon>Viridiplantae</taxon>
        <taxon>Chlorophyta</taxon>
        <taxon>core chlorophytes</taxon>
        <taxon>Trebouxiophyceae</taxon>
        <taxon>Chlorellales</taxon>
        <taxon>Chlorellaceae</taxon>
        <taxon>Chlorella clade</taxon>
        <taxon>Chlorella</taxon>
    </lineage>
</organism>
<evidence type="ECO:0000256" key="2">
    <source>
        <dbReference type="SAM" id="MobiDB-lite"/>
    </source>
</evidence>
<evidence type="ECO:0000259" key="3">
    <source>
        <dbReference type="Pfam" id="PF13649"/>
    </source>
</evidence>
<dbReference type="Gene3D" id="3.40.50.150">
    <property type="entry name" value="Vaccinia Virus protein VP39"/>
    <property type="match status" value="1"/>
</dbReference>
<evidence type="ECO:0000313" key="5">
    <source>
        <dbReference type="Proteomes" id="UP001205105"/>
    </source>
</evidence>
<accession>A0AAD5DR12</accession>
<dbReference type="InterPro" id="IPR041698">
    <property type="entry name" value="Methyltransf_25"/>
</dbReference>
<dbReference type="GO" id="GO:0016491">
    <property type="term" value="F:oxidoreductase activity"/>
    <property type="evidence" value="ECO:0007669"/>
    <property type="project" value="UniProtKB-ARBA"/>
</dbReference>
<keyword evidence="5" id="KW-1185">Reference proteome</keyword>
<feature type="domain" description="Methyltransferase" evidence="3">
    <location>
        <begin position="85"/>
        <end position="180"/>
    </location>
</feature>
<proteinExistence type="predicted"/>
<comment type="cofactor">
    <cofactor evidence="1">
        <name>Fe cation</name>
        <dbReference type="ChEBI" id="CHEBI:24875"/>
    </cofactor>
</comment>
<feature type="region of interest" description="Disordered" evidence="2">
    <location>
        <begin position="330"/>
        <end position="360"/>
    </location>
</feature>
<protein>
    <recommendedName>
        <fullName evidence="3">Methyltransferase domain-containing protein</fullName>
    </recommendedName>
</protein>
<comment type="caution">
    <text evidence="4">The sequence shown here is derived from an EMBL/GenBank/DDBJ whole genome shotgun (WGS) entry which is preliminary data.</text>
</comment>
<gene>
    <name evidence="4" type="ORF">COHA_005388</name>
</gene>
<dbReference type="Pfam" id="PF13649">
    <property type="entry name" value="Methyltransf_25"/>
    <property type="match status" value="1"/>
</dbReference>
<dbReference type="SUPFAM" id="SSF51197">
    <property type="entry name" value="Clavaminate synthase-like"/>
    <property type="match status" value="1"/>
</dbReference>
<dbReference type="SUPFAM" id="SSF53335">
    <property type="entry name" value="S-adenosyl-L-methionine-dependent methyltransferases"/>
    <property type="match status" value="1"/>
</dbReference>
<dbReference type="PANTHER" id="PTHR20883">
    <property type="entry name" value="PHYTANOYL-COA DIOXYGENASE DOMAIN CONTAINING 1"/>
    <property type="match status" value="1"/>
</dbReference>
<dbReference type="AlphaFoldDB" id="A0AAD5DR12"/>
<dbReference type="EMBL" id="JADXDR010000069">
    <property type="protein sequence ID" value="KAI7840958.1"/>
    <property type="molecule type" value="Genomic_DNA"/>
</dbReference>
<dbReference type="InterPro" id="IPR029063">
    <property type="entry name" value="SAM-dependent_MTases_sf"/>
</dbReference>
<dbReference type="PANTHER" id="PTHR20883:SF48">
    <property type="entry name" value="ECTOINE DIOXYGENASE"/>
    <property type="match status" value="1"/>
</dbReference>
<name>A0AAD5DR12_9CHLO</name>
<dbReference type="Proteomes" id="UP001205105">
    <property type="component" value="Unassembled WGS sequence"/>
</dbReference>